<comment type="caution">
    <text evidence="1">The sequence shown here is derived from an EMBL/GenBank/DDBJ whole genome shotgun (WGS) entry which is preliminary data.</text>
</comment>
<proteinExistence type="predicted"/>
<organism evidence="1 2">
    <name type="scientific">Seminavis robusta</name>
    <dbReference type="NCBI Taxonomy" id="568900"/>
    <lineage>
        <taxon>Eukaryota</taxon>
        <taxon>Sar</taxon>
        <taxon>Stramenopiles</taxon>
        <taxon>Ochrophyta</taxon>
        <taxon>Bacillariophyta</taxon>
        <taxon>Bacillariophyceae</taxon>
        <taxon>Bacillariophycidae</taxon>
        <taxon>Naviculales</taxon>
        <taxon>Naviculaceae</taxon>
        <taxon>Seminavis</taxon>
    </lineage>
</organism>
<evidence type="ECO:0000313" key="1">
    <source>
        <dbReference type="EMBL" id="CAB9531431.1"/>
    </source>
</evidence>
<dbReference type="Proteomes" id="UP001153069">
    <property type="component" value="Unassembled WGS sequence"/>
</dbReference>
<keyword evidence="2" id="KW-1185">Reference proteome</keyword>
<reference evidence="1" key="1">
    <citation type="submission" date="2020-06" db="EMBL/GenBank/DDBJ databases">
        <authorList>
            <consortium name="Plant Systems Biology data submission"/>
        </authorList>
    </citation>
    <scope>NUCLEOTIDE SEQUENCE</scope>
    <source>
        <strain evidence="1">D6</strain>
    </source>
</reference>
<sequence>MRVIYISKKDRYKPGGSPFETHLLPIIADVLEFTDLVTRLHLAATSPTVRNAVFQQERNNSQSTNTVDSVITLWANLNFTAIPGKERLTDKQLWSIFQNVDAVSNVKVLRLGGCHSLRGTCLAALQGSTTLQRVEFWGTSVAITRDFVLRLFRPLLSKSRSRDSEVFIHYAPPRLTLGKTSSFTYRYLTCRDRAICSTCSTQTTEIAMTPCTHCGRDVCGVCCSRIENKDSNHCRRCETMLLCSDCSPVVGFLTSLVSRRMCAPCAGNLAECFSNTQRHEGCFLLPPQQLR</sequence>
<protein>
    <submittedName>
        <fullName evidence="1">Uncharacterized protein</fullName>
    </submittedName>
</protein>
<dbReference type="AlphaFoldDB" id="A0A9N8HZE1"/>
<accession>A0A9N8HZE1</accession>
<name>A0A9N8HZE1_9STRA</name>
<evidence type="ECO:0000313" key="2">
    <source>
        <dbReference type="Proteomes" id="UP001153069"/>
    </source>
</evidence>
<dbReference type="EMBL" id="CAICTM010003528">
    <property type="protein sequence ID" value="CAB9531431.1"/>
    <property type="molecule type" value="Genomic_DNA"/>
</dbReference>
<gene>
    <name evidence="1" type="ORF">SEMRO_3530_G348951.1</name>
</gene>